<dbReference type="EMBL" id="BMVG01000035">
    <property type="protein sequence ID" value="GHE12639.1"/>
    <property type="molecule type" value="Genomic_DNA"/>
</dbReference>
<evidence type="ECO:0000313" key="2">
    <source>
        <dbReference type="EMBL" id="GHE12639.1"/>
    </source>
</evidence>
<feature type="chain" id="PRO_5038428404" description="Lipoprotein" evidence="1">
    <location>
        <begin position="28"/>
        <end position="221"/>
    </location>
</feature>
<proteinExistence type="predicted"/>
<protein>
    <recommendedName>
        <fullName evidence="4">Lipoprotein</fullName>
    </recommendedName>
</protein>
<dbReference type="PROSITE" id="PS51257">
    <property type="entry name" value="PROKAR_LIPOPROTEIN"/>
    <property type="match status" value="1"/>
</dbReference>
<dbReference type="Proteomes" id="UP000655443">
    <property type="component" value="Unassembled WGS sequence"/>
</dbReference>
<evidence type="ECO:0008006" key="4">
    <source>
        <dbReference type="Google" id="ProtNLM"/>
    </source>
</evidence>
<reference evidence="2" key="2">
    <citation type="submission" date="2020-09" db="EMBL/GenBank/DDBJ databases">
        <authorList>
            <person name="Sun Q."/>
            <person name="Ohkuma M."/>
        </authorList>
    </citation>
    <scope>NUCLEOTIDE SEQUENCE</scope>
    <source>
        <strain evidence="2">JCM 4714</strain>
    </source>
</reference>
<keyword evidence="3" id="KW-1185">Reference proteome</keyword>
<feature type="signal peptide" evidence="1">
    <location>
        <begin position="1"/>
        <end position="27"/>
    </location>
</feature>
<comment type="caution">
    <text evidence="2">The sequence shown here is derived from an EMBL/GenBank/DDBJ whole genome shotgun (WGS) entry which is preliminary data.</text>
</comment>
<name>A0A918YQW0_9ACTN</name>
<gene>
    <name evidence="2" type="ORF">GCM10010339_76670</name>
</gene>
<organism evidence="2 3">
    <name type="scientific">Streptomyces alanosinicus</name>
    <dbReference type="NCBI Taxonomy" id="68171"/>
    <lineage>
        <taxon>Bacteria</taxon>
        <taxon>Bacillati</taxon>
        <taxon>Actinomycetota</taxon>
        <taxon>Actinomycetes</taxon>
        <taxon>Kitasatosporales</taxon>
        <taxon>Streptomycetaceae</taxon>
        <taxon>Streptomyces</taxon>
    </lineage>
</organism>
<dbReference type="AlphaFoldDB" id="A0A918YQW0"/>
<accession>A0A918YQW0</accession>
<evidence type="ECO:0000256" key="1">
    <source>
        <dbReference type="SAM" id="SignalP"/>
    </source>
</evidence>
<sequence>MTRRSRRLPTAAAATLLAAAAALALLAGCQGGKSRTEHISGEGPLQSHTAAGVTSVYAPKSVPWAVTFGSFVLCTTNGEPITLDGVRYRAPVAPEKVSAQLRTVTPALQRETVDAGQIGAALGRPHHFLNRKAPGRYEAFRPGRRITQNCAEQDREGTGFTELVFVLDIGAQGGLVDRAWIDYHAGGTAYTLRLEWKMVACGGRVPRTVDGTEVCGGRQGV</sequence>
<dbReference type="RefSeq" id="WP_189958217.1">
    <property type="nucleotide sequence ID" value="NZ_BMVG01000035.1"/>
</dbReference>
<evidence type="ECO:0000313" key="3">
    <source>
        <dbReference type="Proteomes" id="UP000655443"/>
    </source>
</evidence>
<reference evidence="2" key="1">
    <citation type="journal article" date="2014" name="Int. J. Syst. Evol. Microbiol.">
        <title>Complete genome sequence of Corynebacterium casei LMG S-19264T (=DSM 44701T), isolated from a smear-ripened cheese.</title>
        <authorList>
            <consortium name="US DOE Joint Genome Institute (JGI-PGF)"/>
            <person name="Walter F."/>
            <person name="Albersmeier A."/>
            <person name="Kalinowski J."/>
            <person name="Ruckert C."/>
        </authorList>
    </citation>
    <scope>NUCLEOTIDE SEQUENCE</scope>
    <source>
        <strain evidence="2">JCM 4714</strain>
    </source>
</reference>
<keyword evidence="1" id="KW-0732">Signal</keyword>